<evidence type="ECO:0000256" key="1">
    <source>
        <dbReference type="ARBA" id="ARBA00003767"/>
    </source>
</evidence>
<evidence type="ECO:0000256" key="6">
    <source>
        <dbReference type="ARBA" id="ARBA00022771"/>
    </source>
</evidence>
<dbReference type="PANTHER" id="PTHR23235">
    <property type="entry name" value="KRUEPPEL-LIKE TRANSCRIPTION FACTOR"/>
    <property type="match status" value="1"/>
</dbReference>
<comment type="similarity">
    <text evidence="3">Belongs to the krueppel C2H2-type zinc-finger protein family.</text>
</comment>
<evidence type="ECO:0000256" key="11">
    <source>
        <dbReference type="ARBA" id="ARBA00023242"/>
    </source>
</evidence>
<evidence type="ECO:0000313" key="15">
    <source>
        <dbReference type="Ensembl" id="ENSHCOP00000017478.1"/>
    </source>
</evidence>
<keyword evidence="8" id="KW-0805">Transcription regulation</keyword>
<evidence type="ECO:0000256" key="7">
    <source>
        <dbReference type="ARBA" id="ARBA00022833"/>
    </source>
</evidence>
<evidence type="ECO:0000313" key="16">
    <source>
        <dbReference type="Proteomes" id="UP000264820"/>
    </source>
</evidence>
<comment type="function">
    <text evidence="1">May be involved in transcriptional regulation.</text>
</comment>
<sequence length="415" mass="45116">MSEIFLHPEQQESQFLPIKEEEELLSLHMKEEEEDDITRFSVTFGPMMSEEDEDKCQQSENRRTQLPSSSSSQHMVTEGDGDHCGGSQADKLSAPLSDCDNITSDDDDDDVGEHAEYGTTCHSGNKHVKCSQCEKTFSSKWGLKVHTRTHTGEKPFACSICGKRFFVKERLRMHTRTHTGEKPFACTVCGQRFSVKTHLTTHERTHTGEKPFACFVCGQRFSVNNSLIMHTRTHTGEKPFACSKPFILHTRTHTGEKPFVCSVCGQRFSVNGSTDGSLVIGLECAGVVEEPFGETKLCSTVLSLSSSTVPVLRAWSVTAGNSTLSKSIVAFSKTDSEPQEGVQADKPVGGASSGAEQGVAFSDVFLISPTEVSFKLGCKPVDSAATSDERTVDVGACSLIKDEALSGGTTPDSFA</sequence>
<feature type="domain" description="C2H2-type" evidence="14">
    <location>
        <begin position="156"/>
        <end position="183"/>
    </location>
</feature>
<dbReference type="FunFam" id="3.30.160.60:FF:000966">
    <property type="entry name" value="ZFP90 zinc finger protein"/>
    <property type="match status" value="1"/>
</dbReference>
<dbReference type="GO" id="GO:0000122">
    <property type="term" value="P:negative regulation of transcription by RNA polymerase II"/>
    <property type="evidence" value="ECO:0007669"/>
    <property type="project" value="UniProtKB-ARBA"/>
</dbReference>
<dbReference type="FunFam" id="3.30.160.60:FF:000624">
    <property type="entry name" value="zinc finger protein 697"/>
    <property type="match status" value="1"/>
</dbReference>
<keyword evidence="7" id="KW-0862">Zinc</keyword>
<dbReference type="SUPFAM" id="SSF57667">
    <property type="entry name" value="beta-beta-alpha zinc fingers"/>
    <property type="match status" value="3"/>
</dbReference>
<dbReference type="GO" id="GO:0000981">
    <property type="term" value="F:DNA-binding transcription factor activity, RNA polymerase II-specific"/>
    <property type="evidence" value="ECO:0007669"/>
    <property type="project" value="TreeGrafter"/>
</dbReference>
<keyword evidence="10" id="KW-0804">Transcription</keyword>
<evidence type="ECO:0000256" key="2">
    <source>
        <dbReference type="ARBA" id="ARBA00004123"/>
    </source>
</evidence>
<evidence type="ECO:0000256" key="4">
    <source>
        <dbReference type="ARBA" id="ARBA00022723"/>
    </source>
</evidence>
<dbReference type="GO" id="GO:0000978">
    <property type="term" value="F:RNA polymerase II cis-regulatory region sequence-specific DNA binding"/>
    <property type="evidence" value="ECO:0007669"/>
    <property type="project" value="TreeGrafter"/>
</dbReference>
<evidence type="ECO:0000259" key="14">
    <source>
        <dbReference type="PROSITE" id="PS50157"/>
    </source>
</evidence>
<evidence type="ECO:0000256" key="12">
    <source>
        <dbReference type="PROSITE-ProRule" id="PRU00042"/>
    </source>
</evidence>
<dbReference type="Proteomes" id="UP000264820">
    <property type="component" value="Unplaced"/>
</dbReference>
<dbReference type="InterPro" id="IPR013087">
    <property type="entry name" value="Znf_C2H2_type"/>
</dbReference>
<evidence type="ECO:0000256" key="13">
    <source>
        <dbReference type="SAM" id="MobiDB-lite"/>
    </source>
</evidence>
<dbReference type="GeneTree" id="ENSGT01150000286958"/>
<name>A0A3Q2YIW1_HIPCM</name>
<keyword evidence="11" id="KW-0539">Nucleus</keyword>
<keyword evidence="6 12" id="KW-0863">Zinc-finger</keyword>
<keyword evidence="16" id="KW-1185">Reference proteome</keyword>
<dbReference type="Ensembl" id="ENSHCOT00000013687.1">
    <property type="protein sequence ID" value="ENSHCOP00000017478.1"/>
    <property type="gene ID" value="ENSHCOG00000001317.1"/>
</dbReference>
<dbReference type="Pfam" id="PF00096">
    <property type="entry name" value="zf-C2H2"/>
    <property type="match status" value="4"/>
</dbReference>
<dbReference type="PROSITE" id="PS50157">
    <property type="entry name" value="ZINC_FINGER_C2H2_2"/>
    <property type="match status" value="4"/>
</dbReference>
<dbReference type="SMART" id="SM00355">
    <property type="entry name" value="ZnF_C2H2"/>
    <property type="match status" value="4"/>
</dbReference>
<keyword evidence="9" id="KW-0238">DNA-binding</keyword>
<feature type="region of interest" description="Disordered" evidence="13">
    <location>
        <begin position="28"/>
        <end position="90"/>
    </location>
</feature>
<accession>A0A3Q2YIW1</accession>
<keyword evidence="5" id="KW-0677">Repeat</keyword>
<dbReference type="GO" id="GO:0005634">
    <property type="term" value="C:nucleus"/>
    <property type="evidence" value="ECO:0007669"/>
    <property type="project" value="UniProtKB-SubCell"/>
</dbReference>
<dbReference type="Gene3D" id="3.30.160.60">
    <property type="entry name" value="Classic Zinc Finger"/>
    <property type="match status" value="5"/>
</dbReference>
<dbReference type="AlphaFoldDB" id="A0A3Q2YIW1"/>
<dbReference type="PROSITE" id="PS00028">
    <property type="entry name" value="ZINC_FINGER_C2H2_1"/>
    <property type="match status" value="4"/>
</dbReference>
<proteinExistence type="inferred from homology"/>
<dbReference type="GO" id="GO:0008270">
    <property type="term" value="F:zinc ion binding"/>
    <property type="evidence" value="ECO:0007669"/>
    <property type="project" value="UniProtKB-KW"/>
</dbReference>
<evidence type="ECO:0000256" key="8">
    <source>
        <dbReference type="ARBA" id="ARBA00023015"/>
    </source>
</evidence>
<organism evidence="15 16">
    <name type="scientific">Hippocampus comes</name>
    <name type="common">Tiger tail seahorse</name>
    <dbReference type="NCBI Taxonomy" id="109280"/>
    <lineage>
        <taxon>Eukaryota</taxon>
        <taxon>Metazoa</taxon>
        <taxon>Chordata</taxon>
        <taxon>Craniata</taxon>
        <taxon>Vertebrata</taxon>
        <taxon>Euteleostomi</taxon>
        <taxon>Actinopterygii</taxon>
        <taxon>Neopterygii</taxon>
        <taxon>Teleostei</taxon>
        <taxon>Neoteleostei</taxon>
        <taxon>Acanthomorphata</taxon>
        <taxon>Syngnathiaria</taxon>
        <taxon>Syngnathiformes</taxon>
        <taxon>Syngnathoidei</taxon>
        <taxon>Syngnathidae</taxon>
        <taxon>Hippocampus</taxon>
    </lineage>
</organism>
<feature type="compositionally biased region" description="Polar residues" evidence="13">
    <location>
        <begin position="64"/>
        <end position="75"/>
    </location>
</feature>
<feature type="domain" description="C2H2-type" evidence="14">
    <location>
        <begin position="212"/>
        <end position="239"/>
    </location>
</feature>
<reference evidence="15" key="2">
    <citation type="submission" date="2025-09" db="UniProtKB">
        <authorList>
            <consortium name="Ensembl"/>
        </authorList>
    </citation>
    <scope>IDENTIFICATION</scope>
</reference>
<comment type="subcellular location">
    <subcellularLocation>
        <location evidence="2">Nucleus</location>
    </subcellularLocation>
</comment>
<evidence type="ECO:0000256" key="9">
    <source>
        <dbReference type="ARBA" id="ARBA00023125"/>
    </source>
</evidence>
<dbReference type="PANTHER" id="PTHR23235:SF142">
    <property type="entry name" value="ZINC FINGER PROTEIN 384"/>
    <property type="match status" value="1"/>
</dbReference>
<dbReference type="InterPro" id="IPR036236">
    <property type="entry name" value="Znf_C2H2_sf"/>
</dbReference>
<reference evidence="15" key="1">
    <citation type="submission" date="2025-08" db="UniProtKB">
        <authorList>
            <consortium name="Ensembl"/>
        </authorList>
    </citation>
    <scope>IDENTIFICATION</scope>
</reference>
<evidence type="ECO:0000256" key="10">
    <source>
        <dbReference type="ARBA" id="ARBA00023163"/>
    </source>
</evidence>
<evidence type="ECO:0000256" key="3">
    <source>
        <dbReference type="ARBA" id="ARBA00006991"/>
    </source>
</evidence>
<feature type="domain" description="C2H2-type" evidence="14">
    <location>
        <begin position="128"/>
        <end position="155"/>
    </location>
</feature>
<dbReference type="FunFam" id="3.30.160.60:FF:002343">
    <property type="entry name" value="Zinc finger protein 33A"/>
    <property type="match status" value="1"/>
</dbReference>
<feature type="domain" description="C2H2-type" evidence="14">
    <location>
        <begin position="184"/>
        <end position="211"/>
    </location>
</feature>
<dbReference type="FunFam" id="3.30.160.60:FF:001465">
    <property type="entry name" value="Zinc finger protein 560"/>
    <property type="match status" value="1"/>
</dbReference>
<dbReference type="FunFam" id="3.30.160.60:FF:000446">
    <property type="entry name" value="Zinc finger protein"/>
    <property type="match status" value="1"/>
</dbReference>
<evidence type="ECO:0000256" key="5">
    <source>
        <dbReference type="ARBA" id="ARBA00022737"/>
    </source>
</evidence>
<keyword evidence="4" id="KW-0479">Metal-binding</keyword>
<protein>
    <recommendedName>
        <fullName evidence="14">C2H2-type domain-containing protein</fullName>
    </recommendedName>
</protein>